<evidence type="ECO:0000313" key="2">
    <source>
        <dbReference type="Proteomes" id="UP000010471"/>
    </source>
</evidence>
<dbReference type="HOGENOM" id="CLU_160643_0_0_3"/>
<evidence type="ECO:0000313" key="1">
    <source>
        <dbReference type="EMBL" id="AFZ20170.1"/>
    </source>
</evidence>
<keyword evidence="2" id="KW-1185">Reference proteome</keyword>
<gene>
    <name evidence="1" type="ORF">Mic7113_4480</name>
</gene>
<dbReference type="Proteomes" id="UP000010471">
    <property type="component" value="Chromosome"/>
</dbReference>
<name>K9WIE4_9CYAN</name>
<dbReference type="STRING" id="1173027.Mic7113_4480"/>
<dbReference type="AlphaFoldDB" id="K9WIE4"/>
<reference evidence="1 2" key="1">
    <citation type="submission" date="2012-06" db="EMBL/GenBank/DDBJ databases">
        <title>Finished chromosome of genome of Microcoleus sp. PCC 7113.</title>
        <authorList>
            <consortium name="US DOE Joint Genome Institute"/>
            <person name="Gugger M."/>
            <person name="Coursin T."/>
            <person name="Rippka R."/>
            <person name="Tandeau De Marsac N."/>
            <person name="Huntemann M."/>
            <person name="Wei C.-L."/>
            <person name="Han J."/>
            <person name="Detter J.C."/>
            <person name="Han C."/>
            <person name="Tapia R."/>
            <person name="Chen A."/>
            <person name="Kyrpides N."/>
            <person name="Mavromatis K."/>
            <person name="Markowitz V."/>
            <person name="Szeto E."/>
            <person name="Ivanova N."/>
            <person name="Pagani I."/>
            <person name="Pati A."/>
            <person name="Goodwin L."/>
            <person name="Nordberg H.P."/>
            <person name="Cantor M.N."/>
            <person name="Hua S.X."/>
            <person name="Woyke T."/>
            <person name="Kerfeld C.A."/>
        </authorList>
    </citation>
    <scope>NUCLEOTIDE SEQUENCE [LARGE SCALE GENOMIC DNA]</scope>
    <source>
        <strain evidence="1 2">PCC 7113</strain>
    </source>
</reference>
<dbReference type="EMBL" id="CP003630">
    <property type="protein sequence ID" value="AFZ20170.1"/>
    <property type="molecule type" value="Genomic_DNA"/>
</dbReference>
<dbReference type="eggNOG" id="ENOG5032WMU">
    <property type="taxonomic scope" value="Bacteria"/>
</dbReference>
<accession>K9WIE4</accession>
<proteinExistence type="predicted"/>
<dbReference type="PATRIC" id="fig|1173027.3.peg.4957"/>
<protein>
    <submittedName>
        <fullName evidence="1">Uncharacterized protein</fullName>
    </submittedName>
</protein>
<dbReference type="KEGG" id="mic:Mic7113_4480"/>
<organism evidence="1 2">
    <name type="scientific">Allocoleopsis franciscana PCC 7113</name>
    <dbReference type="NCBI Taxonomy" id="1173027"/>
    <lineage>
        <taxon>Bacteria</taxon>
        <taxon>Bacillati</taxon>
        <taxon>Cyanobacteriota</taxon>
        <taxon>Cyanophyceae</taxon>
        <taxon>Coleofasciculales</taxon>
        <taxon>Coleofasciculaceae</taxon>
        <taxon>Allocoleopsis</taxon>
        <taxon>Allocoleopsis franciscana</taxon>
    </lineage>
</organism>
<sequence>MALAVATITIEIPDDLSEQLTQLGDRLPELLRQCVQQSILPAHVYRYILDFLTSQPTPEQIAAFRPTPEMQERLSTLLAKNQSGNITPTEIEELNEYERIEHLAIMLKLGNLPYLTRPSTSNS</sequence>